<dbReference type="InterPro" id="IPR007690">
    <property type="entry name" value="T2SS_GspM"/>
</dbReference>
<organism evidence="2 3">
    <name type="scientific">Ideonella margarita</name>
    <dbReference type="NCBI Taxonomy" id="2984191"/>
    <lineage>
        <taxon>Bacteria</taxon>
        <taxon>Pseudomonadati</taxon>
        <taxon>Pseudomonadota</taxon>
        <taxon>Betaproteobacteria</taxon>
        <taxon>Burkholderiales</taxon>
        <taxon>Sphaerotilaceae</taxon>
        <taxon>Ideonella</taxon>
    </lineage>
</organism>
<evidence type="ECO:0000256" key="1">
    <source>
        <dbReference type="SAM" id="Phobius"/>
    </source>
</evidence>
<proteinExistence type="predicted"/>
<keyword evidence="1" id="KW-0812">Transmembrane</keyword>
<keyword evidence="1" id="KW-1133">Transmembrane helix</keyword>
<comment type="caution">
    <text evidence="2">The sequence shown here is derived from an EMBL/GenBank/DDBJ whole genome shotgun (WGS) entry which is preliminary data.</text>
</comment>
<accession>A0ABU9BZ52</accession>
<gene>
    <name evidence="2" type="primary">gspM</name>
    <name evidence="2" type="ORF">AACH00_00780</name>
</gene>
<evidence type="ECO:0000313" key="2">
    <source>
        <dbReference type="EMBL" id="MEK8044874.1"/>
    </source>
</evidence>
<dbReference type="Pfam" id="PF04612">
    <property type="entry name" value="T2SSM"/>
    <property type="match status" value="1"/>
</dbReference>
<keyword evidence="1" id="KW-0472">Membrane</keyword>
<feature type="transmembrane region" description="Helical" evidence="1">
    <location>
        <begin position="28"/>
        <end position="49"/>
    </location>
</feature>
<dbReference type="Proteomes" id="UP001379945">
    <property type="component" value="Unassembled WGS sequence"/>
</dbReference>
<name>A0ABU9BZ52_9BURK</name>
<sequence length="162" mass="17257">MKRMTVPPALLARWQALAVRERQALMAAGAALAVLIVWQVAIAPAWTTWKQAPAQLRALETQTLQLQRMATEAHELKGQPPVDASQSAAALKAATERLGDKAKLSVIGDRATVTLTGATADQLRAWLQEVRQGARGRPVEVQLRRVDGGLSGTVVVSLPGAA</sequence>
<reference evidence="2 3" key="1">
    <citation type="submission" date="2024-04" db="EMBL/GenBank/DDBJ databases">
        <title>Novel species of the genus Ideonella isolated from streams.</title>
        <authorList>
            <person name="Lu H."/>
        </authorList>
    </citation>
    <scope>NUCLEOTIDE SEQUENCE [LARGE SCALE GENOMIC DNA]</scope>
    <source>
        <strain evidence="2 3">LYT19W</strain>
    </source>
</reference>
<keyword evidence="3" id="KW-1185">Reference proteome</keyword>
<evidence type="ECO:0000313" key="3">
    <source>
        <dbReference type="Proteomes" id="UP001379945"/>
    </source>
</evidence>
<protein>
    <submittedName>
        <fullName evidence="2">Type II secretion system protein GspM</fullName>
    </submittedName>
</protein>
<dbReference type="EMBL" id="JBBUTI010000001">
    <property type="protein sequence ID" value="MEK8044874.1"/>
    <property type="molecule type" value="Genomic_DNA"/>
</dbReference>
<dbReference type="RefSeq" id="WP_341397033.1">
    <property type="nucleotide sequence ID" value="NZ_JBBUTI010000001.1"/>
</dbReference>